<reference evidence="1 2" key="1">
    <citation type="submission" date="2017-06" db="EMBL/GenBank/DDBJ databases">
        <authorList>
            <person name="Kim H.J."/>
            <person name="Triplett B.A."/>
        </authorList>
    </citation>
    <scope>NUCLEOTIDE SEQUENCE [LARGE SCALE GENOMIC DNA]</scope>
    <source>
        <strain evidence="1 2">DSM 44272</strain>
    </source>
</reference>
<dbReference type="Pfam" id="PF14518">
    <property type="entry name" value="Haem_oxygenas_2"/>
    <property type="match status" value="1"/>
</dbReference>
<dbReference type="SMART" id="SM01236">
    <property type="entry name" value="Haem_oxygenase_2"/>
    <property type="match status" value="1"/>
</dbReference>
<dbReference type="InterPro" id="IPR016084">
    <property type="entry name" value="Haem_Oase-like_multi-hlx"/>
</dbReference>
<dbReference type="EMBL" id="FZNO01000035">
    <property type="protein sequence ID" value="SNR88583.1"/>
    <property type="molecule type" value="Genomic_DNA"/>
</dbReference>
<organism evidence="1 2">
    <name type="scientific">Blastococcus mobilis</name>
    <dbReference type="NCBI Taxonomy" id="1938746"/>
    <lineage>
        <taxon>Bacteria</taxon>
        <taxon>Bacillati</taxon>
        <taxon>Actinomycetota</taxon>
        <taxon>Actinomycetes</taxon>
        <taxon>Geodermatophilales</taxon>
        <taxon>Geodermatophilaceae</taxon>
        <taxon>Blastococcus</taxon>
    </lineage>
</organism>
<keyword evidence="2" id="KW-1185">Reference proteome</keyword>
<dbReference type="SUPFAM" id="SSF48613">
    <property type="entry name" value="Heme oxygenase-like"/>
    <property type="match status" value="1"/>
</dbReference>
<evidence type="ECO:0000313" key="1">
    <source>
        <dbReference type="EMBL" id="SNR88583.1"/>
    </source>
</evidence>
<dbReference type="RefSeq" id="WP_089338677.1">
    <property type="nucleotide sequence ID" value="NZ_FZNO01000035.1"/>
</dbReference>
<dbReference type="AlphaFoldDB" id="A0A239A108"/>
<sequence>MRLPTPRGPLSAELTRVLRGDRRRLPALTDRAQELVGTADGTDVLAHEDLQLSLHDLYELHYRGFDDVDPDAEWCPGLLTVRALLEDLLEKPLRALAPVPEPTTAPDVAASLTALVADDEGPSLSAFLSREATAEQFREFVVHRSIYELKEADPHTWAIPRLTGRAKTALAEVQFDEYGGGRPERMHATLYARAMRALGLDDAYGRHVDQVPAITLATVNSMSLFGLHRRLRGAVVGHLAAFEMTSTVPNRRYGTGLRRLGFGADATWFFDEHVEADAVHEQLAAHDMCGGLIADEPDLLADVLLGAAAAMHLERRFAEHVLGAWSAGRSSLRAPGLAVGPVS</sequence>
<gene>
    <name evidence="1" type="ORF">SAMN06272737_13531</name>
</gene>
<dbReference type="Proteomes" id="UP000198403">
    <property type="component" value="Unassembled WGS sequence"/>
</dbReference>
<dbReference type="Gene3D" id="1.20.910.10">
    <property type="entry name" value="Heme oxygenase-like"/>
    <property type="match status" value="1"/>
</dbReference>
<dbReference type="OrthoDB" id="252872at2"/>
<protein>
    <submittedName>
        <fullName evidence="1">Iron-containing redox enzyme</fullName>
    </submittedName>
</protein>
<accession>A0A239A108</accession>
<proteinExistence type="predicted"/>
<evidence type="ECO:0000313" key="2">
    <source>
        <dbReference type="Proteomes" id="UP000198403"/>
    </source>
</evidence>
<name>A0A239A108_9ACTN</name>